<feature type="region of interest" description="Disordered" evidence="1">
    <location>
        <begin position="104"/>
        <end position="145"/>
    </location>
</feature>
<protein>
    <recommendedName>
        <fullName evidence="4">HNH nuclease domain-containing protein</fullName>
    </recommendedName>
</protein>
<evidence type="ECO:0000256" key="1">
    <source>
        <dbReference type="SAM" id="MobiDB-lite"/>
    </source>
</evidence>
<name>A0A0R3MW56_9BRAD</name>
<keyword evidence="3" id="KW-1185">Reference proteome</keyword>
<reference evidence="2 3" key="1">
    <citation type="submission" date="2014-03" db="EMBL/GenBank/DDBJ databases">
        <title>Bradyrhizobium valentinum sp. nov., isolated from effective nodules of Lupinus mariae-josephae, a lupine endemic of basic-lime soils in Eastern Spain.</title>
        <authorList>
            <person name="Duran D."/>
            <person name="Rey L."/>
            <person name="Navarro A."/>
            <person name="Busquets A."/>
            <person name="Imperial J."/>
            <person name="Ruiz-Argueso T."/>
        </authorList>
    </citation>
    <scope>NUCLEOTIDE SEQUENCE [LARGE SCALE GENOMIC DNA]</scope>
    <source>
        <strain evidence="2 3">Ro19</strain>
    </source>
</reference>
<dbReference type="InterPro" id="IPR044925">
    <property type="entry name" value="His-Me_finger_sf"/>
</dbReference>
<evidence type="ECO:0000313" key="2">
    <source>
        <dbReference type="EMBL" id="KRR21888.1"/>
    </source>
</evidence>
<accession>A0A0R3MW56</accession>
<comment type="caution">
    <text evidence="2">The sequence shown here is derived from an EMBL/GenBank/DDBJ whole genome shotgun (WGS) entry which is preliminary data.</text>
</comment>
<organism evidence="2 3">
    <name type="scientific">Bradyrhizobium retamae</name>
    <dbReference type="NCBI Taxonomy" id="1300035"/>
    <lineage>
        <taxon>Bacteria</taxon>
        <taxon>Pseudomonadati</taxon>
        <taxon>Pseudomonadota</taxon>
        <taxon>Alphaproteobacteria</taxon>
        <taxon>Hyphomicrobiales</taxon>
        <taxon>Nitrobacteraceae</taxon>
        <taxon>Bradyrhizobium</taxon>
    </lineage>
</organism>
<dbReference type="EMBL" id="LLYA01000170">
    <property type="protein sequence ID" value="KRR21888.1"/>
    <property type="molecule type" value="Genomic_DNA"/>
</dbReference>
<proteinExistence type="predicted"/>
<evidence type="ECO:0008006" key="4">
    <source>
        <dbReference type="Google" id="ProtNLM"/>
    </source>
</evidence>
<gene>
    <name evidence="2" type="ORF">CQ13_07585</name>
</gene>
<dbReference type="Proteomes" id="UP000052023">
    <property type="component" value="Unassembled WGS sequence"/>
</dbReference>
<sequence>MSNRLAIPEGERLNLSDAWLHATAEAIPEELSAIDPNTPRRIYLDAACEIFALVSPEDYAWASQWRWGWVWDRTKTKRYARRTPRGAGGAPRTIWLHKEVLKRSGKVQPSELHTIGDHQDGESLNDQRGNLEWATRSMNRRNRKR</sequence>
<dbReference type="SUPFAM" id="SSF54060">
    <property type="entry name" value="His-Me finger endonucleases"/>
    <property type="match status" value="1"/>
</dbReference>
<dbReference type="OrthoDB" id="8233334at2"/>
<dbReference type="RefSeq" id="WP_057845781.1">
    <property type="nucleotide sequence ID" value="NZ_LLYA01000170.1"/>
</dbReference>
<dbReference type="AlphaFoldDB" id="A0A0R3MW56"/>
<evidence type="ECO:0000313" key="3">
    <source>
        <dbReference type="Proteomes" id="UP000052023"/>
    </source>
</evidence>